<dbReference type="Proteomes" id="UP000627715">
    <property type="component" value="Unassembled WGS sequence"/>
</dbReference>
<dbReference type="AlphaFoldDB" id="A0A917GP34"/>
<comment type="caution">
    <text evidence="1">The sequence shown here is derived from an EMBL/GenBank/DDBJ whole genome shotgun (WGS) entry which is preliminary data.</text>
</comment>
<sequence>MSGINKSRQKAAESLKKSGVIVSKTGGAYKDPATIIQSSTAQNQLRAIAAFKKQLQPS</sequence>
<accession>A0A917GP34</accession>
<reference evidence="1" key="2">
    <citation type="submission" date="2020-09" db="EMBL/GenBank/DDBJ databases">
        <authorList>
            <person name="Sun Q."/>
            <person name="Zhou Y."/>
        </authorList>
    </citation>
    <scope>NUCLEOTIDE SEQUENCE</scope>
    <source>
        <strain evidence="1">CGMCC 1.15425</strain>
    </source>
</reference>
<keyword evidence="2" id="KW-1185">Reference proteome</keyword>
<organism evidence="1 2">
    <name type="scientific">Pseudohongiella nitratireducens</name>
    <dbReference type="NCBI Taxonomy" id="1768907"/>
    <lineage>
        <taxon>Bacteria</taxon>
        <taxon>Pseudomonadati</taxon>
        <taxon>Pseudomonadota</taxon>
        <taxon>Gammaproteobacteria</taxon>
        <taxon>Pseudomonadales</taxon>
        <taxon>Pseudohongiellaceae</taxon>
        <taxon>Pseudohongiella</taxon>
    </lineage>
</organism>
<gene>
    <name evidence="1" type="ORF">GCM10011403_07980</name>
</gene>
<reference evidence="1" key="1">
    <citation type="journal article" date="2014" name="Int. J. Syst. Evol. Microbiol.">
        <title>Complete genome sequence of Corynebacterium casei LMG S-19264T (=DSM 44701T), isolated from a smear-ripened cheese.</title>
        <authorList>
            <consortium name="US DOE Joint Genome Institute (JGI-PGF)"/>
            <person name="Walter F."/>
            <person name="Albersmeier A."/>
            <person name="Kalinowski J."/>
            <person name="Ruckert C."/>
        </authorList>
    </citation>
    <scope>NUCLEOTIDE SEQUENCE</scope>
    <source>
        <strain evidence="1">CGMCC 1.15425</strain>
    </source>
</reference>
<evidence type="ECO:0000313" key="2">
    <source>
        <dbReference type="Proteomes" id="UP000627715"/>
    </source>
</evidence>
<evidence type="ECO:0000313" key="1">
    <source>
        <dbReference type="EMBL" id="GGG53172.1"/>
    </source>
</evidence>
<name>A0A917GP34_9GAMM</name>
<protein>
    <submittedName>
        <fullName evidence="1">Uncharacterized protein</fullName>
    </submittedName>
</protein>
<proteinExistence type="predicted"/>
<dbReference type="EMBL" id="BMIY01000003">
    <property type="protein sequence ID" value="GGG53172.1"/>
    <property type="molecule type" value="Genomic_DNA"/>
</dbReference>